<dbReference type="SUPFAM" id="SSF51735">
    <property type="entry name" value="NAD(P)-binding Rossmann-fold domains"/>
    <property type="match status" value="2"/>
</dbReference>
<keyword evidence="13" id="KW-1185">Reference proteome</keyword>
<dbReference type="SMART" id="SM00825">
    <property type="entry name" value="PKS_KS"/>
    <property type="match status" value="1"/>
</dbReference>
<dbReference type="Gene3D" id="3.40.366.10">
    <property type="entry name" value="Malonyl-Coenzyme A Acyl Carrier Protein, domain 2"/>
    <property type="match status" value="1"/>
</dbReference>
<dbReference type="OrthoDB" id="9778690at2"/>
<dbReference type="Pfam" id="PF22953">
    <property type="entry name" value="SpnB_Rossmann"/>
    <property type="match status" value="1"/>
</dbReference>
<dbReference type="InterPro" id="IPR014030">
    <property type="entry name" value="Ketoacyl_synth_N"/>
</dbReference>
<keyword evidence="4" id="KW-0677">Repeat</keyword>
<dbReference type="InterPro" id="IPR036291">
    <property type="entry name" value="NAD(P)-bd_dom_sf"/>
</dbReference>
<dbReference type="InterPro" id="IPR057326">
    <property type="entry name" value="KR_dom"/>
</dbReference>
<dbReference type="SMART" id="SM00827">
    <property type="entry name" value="PKS_AT"/>
    <property type="match status" value="1"/>
</dbReference>
<feature type="active site" description="Proton acceptor; for dehydratase activity" evidence="7">
    <location>
        <position position="1419"/>
    </location>
</feature>
<feature type="region of interest" description="C-terminal hotdog fold" evidence="7">
    <location>
        <begin position="1519"/>
        <end position="1613"/>
    </location>
</feature>
<dbReference type="Pfam" id="PF21089">
    <property type="entry name" value="PKS_DH_N"/>
    <property type="match status" value="1"/>
</dbReference>
<dbReference type="InterPro" id="IPR049552">
    <property type="entry name" value="PKS_DH_N"/>
</dbReference>
<dbReference type="InterPro" id="IPR009081">
    <property type="entry name" value="PP-bd_ACP"/>
</dbReference>
<dbReference type="GO" id="GO:0004315">
    <property type="term" value="F:3-oxoacyl-[acyl-carrier-protein] synthase activity"/>
    <property type="evidence" value="ECO:0007669"/>
    <property type="project" value="InterPro"/>
</dbReference>
<dbReference type="InterPro" id="IPR049551">
    <property type="entry name" value="PKS_DH_C"/>
</dbReference>
<proteinExistence type="predicted"/>
<evidence type="ECO:0000256" key="6">
    <source>
        <dbReference type="ARBA" id="ARBA00023315"/>
    </source>
</evidence>
<feature type="domain" description="Carrier" evidence="9">
    <location>
        <begin position="421"/>
        <end position="496"/>
    </location>
</feature>
<dbReference type="InterPro" id="IPR050091">
    <property type="entry name" value="PKS_NRPS_Biosynth_Enz"/>
</dbReference>
<dbReference type="SUPFAM" id="SSF55048">
    <property type="entry name" value="Probable ACP-binding domain of malonyl-CoA ACP transacylase"/>
    <property type="match status" value="1"/>
</dbReference>
<feature type="active site" description="Proton donor; for dehydratase activity" evidence="7">
    <location>
        <position position="1578"/>
    </location>
</feature>
<keyword evidence="3" id="KW-0808">Transferase</keyword>
<dbReference type="Pfam" id="PF00698">
    <property type="entry name" value="Acyl_transf_1"/>
    <property type="match status" value="1"/>
</dbReference>
<dbReference type="PANTHER" id="PTHR43775">
    <property type="entry name" value="FATTY ACID SYNTHASE"/>
    <property type="match status" value="1"/>
</dbReference>
<dbReference type="PROSITE" id="PS50075">
    <property type="entry name" value="CARRIER"/>
    <property type="match status" value="1"/>
</dbReference>
<dbReference type="FunFam" id="3.40.47.10:FF:000019">
    <property type="entry name" value="Polyketide synthase type I"/>
    <property type="match status" value="1"/>
</dbReference>
<dbReference type="GO" id="GO:0006633">
    <property type="term" value="P:fatty acid biosynthetic process"/>
    <property type="evidence" value="ECO:0007669"/>
    <property type="project" value="InterPro"/>
</dbReference>
<dbReference type="SMART" id="SM00822">
    <property type="entry name" value="PKS_KR"/>
    <property type="match status" value="1"/>
</dbReference>
<dbReference type="PROSITE" id="PS52019">
    <property type="entry name" value="PKS_MFAS_DH"/>
    <property type="match status" value="1"/>
</dbReference>
<dbReference type="Pfam" id="PF00109">
    <property type="entry name" value="ketoacyl-synt"/>
    <property type="match status" value="1"/>
</dbReference>
<dbReference type="GO" id="GO:0004312">
    <property type="term" value="F:fatty acid synthase activity"/>
    <property type="evidence" value="ECO:0007669"/>
    <property type="project" value="TreeGrafter"/>
</dbReference>
<dbReference type="SUPFAM" id="SSF53901">
    <property type="entry name" value="Thiolase-like"/>
    <property type="match status" value="1"/>
</dbReference>
<dbReference type="InterPro" id="IPR014031">
    <property type="entry name" value="Ketoacyl_synth_C"/>
</dbReference>
<feature type="domain" description="PKS/mFAS DH" evidence="11">
    <location>
        <begin position="1389"/>
        <end position="1613"/>
    </location>
</feature>
<dbReference type="FunFam" id="1.10.1200.10:FF:000007">
    <property type="entry name" value="Probable polyketide synthase pks17"/>
    <property type="match status" value="1"/>
</dbReference>
<dbReference type="Pfam" id="PF16197">
    <property type="entry name" value="KAsynt_C_assoc"/>
    <property type="match status" value="1"/>
</dbReference>
<dbReference type="STRING" id="1586287.BBK82_47055"/>
<keyword evidence="1" id="KW-0596">Phosphopantetheine</keyword>
<dbReference type="PANTHER" id="PTHR43775:SF51">
    <property type="entry name" value="INACTIVE PHENOLPHTHIOCEROL SYNTHESIS POLYKETIDE SYNTHASE TYPE I PKS1-RELATED"/>
    <property type="match status" value="1"/>
</dbReference>
<evidence type="ECO:0000259" key="10">
    <source>
        <dbReference type="PROSITE" id="PS52004"/>
    </source>
</evidence>
<dbReference type="Pfam" id="PF00550">
    <property type="entry name" value="PP-binding"/>
    <property type="match status" value="1"/>
</dbReference>
<keyword evidence="6" id="KW-0012">Acyltransferase</keyword>
<dbReference type="Gene3D" id="3.40.50.720">
    <property type="entry name" value="NAD(P)-binding Rossmann-like Domain"/>
    <property type="match status" value="1"/>
</dbReference>
<dbReference type="Pfam" id="PF02801">
    <property type="entry name" value="Ketoacyl-synt_C"/>
    <property type="match status" value="1"/>
</dbReference>
<dbReference type="CDD" id="cd08956">
    <property type="entry name" value="KR_3_FAS_SDR_x"/>
    <property type="match status" value="1"/>
</dbReference>
<evidence type="ECO:0000259" key="11">
    <source>
        <dbReference type="PROSITE" id="PS52019"/>
    </source>
</evidence>
<dbReference type="InterPro" id="IPR016035">
    <property type="entry name" value="Acyl_Trfase/lysoPLipase"/>
</dbReference>
<dbReference type="InterPro" id="IPR020807">
    <property type="entry name" value="PKS_DH"/>
</dbReference>
<dbReference type="SMART" id="SM00826">
    <property type="entry name" value="PKS_DH"/>
    <property type="match status" value="1"/>
</dbReference>
<dbReference type="PROSITE" id="PS00606">
    <property type="entry name" value="KS3_1"/>
    <property type="match status" value="1"/>
</dbReference>
<dbReference type="InterPro" id="IPR020806">
    <property type="entry name" value="PKS_PP-bd"/>
</dbReference>
<dbReference type="Pfam" id="PF14765">
    <property type="entry name" value="PS-DH"/>
    <property type="match status" value="1"/>
</dbReference>
<dbReference type="Gene3D" id="3.30.70.3290">
    <property type="match status" value="1"/>
</dbReference>
<dbReference type="Proteomes" id="UP000093053">
    <property type="component" value="Chromosome"/>
</dbReference>
<evidence type="ECO:0000256" key="4">
    <source>
        <dbReference type="ARBA" id="ARBA00022737"/>
    </source>
</evidence>
<dbReference type="Gene3D" id="1.10.1200.10">
    <property type="entry name" value="ACP-like"/>
    <property type="match status" value="1"/>
</dbReference>
<dbReference type="InterPro" id="IPR016036">
    <property type="entry name" value="Malonyl_transacylase_ACP-bd"/>
</dbReference>
<dbReference type="InterPro" id="IPR036736">
    <property type="entry name" value="ACP-like_sf"/>
</dbReference>
<protein>
    <submittedName>
        <fullName evidence="12">Uncharacterized protein</fullName>
    </submittedName>
</protein>
<evidence type="ECO:0000313" key="13">
    <source>
        <dbReference type="Proteomes" id="UP000093053"/>
    </source>
</evidence>
<evidence type="ECO:0000256" key="1">
    <source>
        <dbReference type="ARBA" id="ARBA00022450"/>
    </source>
</evidence>
<feature type="region of interest" description="N-terminal hotdog fold" evidence="7">
    <location>
        <begin position="1389"/>
        <end position="1510"/>
    </location>
</feature>
<dbReference type="EMBL" id="CP016793">
    <property type="protein sequence ID" value="ANZ42363.1"/>
    <property type="molecule type" value="Genomic_DNA"/>
</dbReference>
<keyword evidence="2" id="KW-0597">Phosphoprotein</keyword>
<dbReference type="InterPro" id="IPR032821">
    <property type="entry name" value="PKS_assoc"/>
</dbReference>
<evidence type="ECO:0000256" key="5">
    <source>
        <dbReference type="ARBA" id="ARBA00023268"/>
    </source>
</evidence>
<dbReference type="InterPro" id="IPR001227">
    <property type="entry name" value="Ac_transferase_dom_sf"/>
</dbReference>
<dbReference type="InterPro" id="IPR016039">
    <property type="entry name" value="Thiolase-like"/>
</dbReference>
<reference evidence="12 13" key="1">
    <citation type="submission" date="2016-07" db="EMBL/GenBank/DDBJ databases">
        <title>Complete genome sequence of the Lentzea guizhouensis DHS C013.</title>
        <authorList>
            <person name="Cao C."/>
        </authorList>
    </citation>
    <scope>NUCLEOTIDE SEQUENCE [LARGE SCALE GENOMIC DNA]</scope>
    <source>
        <strain evidence="12 13">DHS C013</strain>
    </source>
</reference>
<dbReference type="SMART" id="SM00823">
    <property type="entry name" value="PKS_PP"/>
    <property type="match status" value="1"/>
</dbReference>
<feature type="domain" description="Ketosynthase family 3 (KS3)" evidence="10">
    <location>
        <begin position="513"/>
        <end position="935"/>
    </location>
</feature>
<dbReference type="Gene3D" id="3.10.129.110">
    <property type="entry name" value="Polyketide synthase dehydratase"/>
    <property type="match status" value="1"/>
</dbReference>
<dbReference type="PROSITE" id="PS52004">
    <property type="entry name" value="KS3_2"/>
    <property type="match status" value="1"/>
</dbReference>
<dbReference type="InterPro" id="IPR049900">
    <property type="entry name" value="PKS_mFAS_DH"/>
</dbReference>
<organism evidence="12 13">
    <name type="scientific">Lentzea guizhouensis</name>
    <dbReference type="NCBI Taxonomy" id="1586287"/>
    <lineage>
        <taxon>Bacteria</taxon>
        <taxon>Bacillati</taxon>
        <taxon>Actinomycetota</taxon>
        <taxon>Actinomycetes</taxon>
        <taxon>Pseudonocardiales</taxon>
        <taxon>Pseudonocardiaceae</taxon>
        <taxon>Lentzea</taxon>
    </lineage>
</organism>
<dbReference type="Gene3D" id="3.40.47.10">
    <property type="match status" value="1"/>
</dbReference>
<name>A0A1B2HXD9_9PSEU</name>
<dbReference type="SUPFAM" id="SSF47336">
    <property type="entry name" value="ACP-like"/>
    <property type="match status" value="1"/>
</dbReference>
<evidence type="ECO:0000313" key="12">
    <source>
        <dbReference type="EMBL" id="ANZ42363.1"/>
    </source>
</evidence>
<evidence type="ECO:0000256" key="7">
    <source>
        <dbReference type="PROSITE-ProRule" id="PRU01363"/>
    </source>
</evidence>
<dbReference type="InterPro" id="IPR020841">
    <property type="entry name" value="PKS_Beta-ketoAc_synthase_dom"/>
</dbReference>
<evidence type="ECO:0000256" key="2">
    <source>
        <dbReference type="ARBA" id="ARBA00022553"/>
    </source>
</evidence>
<dbReference type="InterPro" id="IPR014043">
    <property type="entry name" value="Acyl_transferase_dom"/>
</dbReference>
<dbReference type="InterPro" id="IPR042104">
    <property type="entry name" value="PKS_dehydratase_sf"/>
</dbReference>
<evidence type="ECO:0000256" key="8">
    <source>
        <dbReference type="SAM" id="MobiDB-lite"/>
    </source>
</evidence>
<keyword evidence="5" id="KW-0511">Multifunctional enzyme</keyword>
<evidence type="ECO:0000256" key="3">
    <source>
        <dbReference type="ARBA" id="ARBA00022679"/>
    </source>
</evidence>
<dbReference type="InterPro" id="IPR018201">
    <property type="entry name" value="Ketoacyl_synth_AS"/>
</dbReference>
<gene>
    <name evidence="12" type="ORF">BBK82_47055</name>
</gene>
<dbReference type="SMART" id="SM01294">
    <property type="entry name" value="PKS_PP_betabranch"/>
    <property type="match status" value="1"/>
</dbReference>
<dbReference type="Pfam" id="PF08659">
    <property type="entry name" value="KR"/>
    <property type="match status" value="1"/>
</dbReference>
<dbReference type="SUPFAM" id="SSF52151">
    <property type="entry name" value="FabD/lysophospholipase-like"/>
    <property type="match status" value="1"/>
</dbReference>
<dbReference type="PROSITE" id="PS00012">
    <property type="entry name" value="PHOSPHOPANTETHEINE"/>
    <property type="match status" value="1"/>
</dbReference>
<dbReference type="InterPro" id="IPR055123">
    <property type="entry name" value="SpnB-like_Rossmann"/>
</dbReference>
<dbReference type="InterPro" id="IPR013968">
    <property type="entry name" value="PKS_KR"/>
</dbReference>
<evidence type="ECO:0000259" key="9">
    <source>
        <dbReference type="PROSITE" id="PS50075"/>
    </source>
</evidence>
<dbReference type="GO" id="GO:0031177">
    <property type="term" value="F:phosphopantetheine binding"/>
    <property type="evidence" value="ECO:0007669"/>
    <property type="project" value="InterPro"/>
</dbReference>
<dbReference type="InterPro" id="IPR006162">
    <property type="entry name" value="Ppantetheine_attach_site"/>
</dbReference>
<sequence length="1613" mass="168825">MAATDPNGTPVVSVGSLVTRPLPDLGGGIAREALFHVDWTPMALPAETAEVEVDHVVSEGSPVEAAHTLTARVLERIQQWIADGRQERLAFVTRPGDLGAAAVWGLVRSAQTEHPGRFVLVEADDDVPAEVFALDEPQVRVRGGEAFVPRLARLAPAERFSWQSKVLITGGTGGLGLVIARHLAGLGVRDLLLVSRRGEADVTELEALGANVTVEACDVSDRAAVADLLARHEVRAVVHTAGVLDDGVVESLTPERVDTVLRPKVDAVWHLHELTVDLDAFIVFSSVAGTIGTAGQGNYAAANAFLDALMDHRRAAGLPGTSLAWGPWIAGMLSGADAERMARTGIPGLTVEQGLELFDATAGAGNAVPVRLDLPVLRARGDIPPVLRGLIKTRSRRAVAGSPAGSLAGRLAGMDENGRLEALLDLVRGQVATVLGHAGTDEIDPGRAFQSLGFDSLTAVELRNQLTAVTGLRLPATLIFDYPNAGVLASYLRDELFGADTVVSQAVAAVSDDDPIVIVGMACRYPGGVSSPEDLWNLVVDGVDAVTDFPANRGWDVDSLYHPDPDHIGTSYTRSGGFLHDAPLFDPAFFGMSPREALATDSQQRLLLETSWEALERAGIDPVSLRGSATGVFAGVMYTDYSVVISGSEFEGYQSMGSAGTFASGRVSYTFGFEGPAVTVDTACSSSLVALHLAASALRNGECSLALAGGVTVMSTPSTFVEFSRQRGLSADGRCKSFSDAADGVGWSEGVGLLVLERQSDAVRNGHTVLAVVRGSAINQDGASNGLTAPNGPSQQRVLRSALASAGLSVADVDVVEAHGTGTTLGDPIEAQALLAVYGQERSTPLLLGSVKSNIGHSQAAAGVAGVIKMVHAMRHGLVPATLHVDQPSTHVDWDAGDITLVTSATAWPSVSRPRRAGVSSFGVSGTNAHVILEAPSAPGLSVLPEMIGMGGGSPQGAGQSVSIPSGGGALQDAPGEVPDGSADAADGALARVAGPVPWLVSAKSAASLDAQIERVRGLAGDPVDIGYSLALKTLFDHRAVVLDGEVVTKGVVTGKPLAFVFSGQGSQRLGMGRELYEAFPVFAAALDDVLERLDPAVREVMWGEDVEALNQTGVAQPAIFAVEVALYRLVESFGVRPTQLAGHSIGEIAAAHVAGVLSLEDACVLVNARASLMQALPSGGAMVSVIASEEEVRAHLTDGVSVAAINGPRSVVIAGVEEEVLRLAERWKSKRLKVSHAFHSPLMEPMLDDFRTAISELTFTEPSITMSTSGQVDTVDYWVNHVRDVVRFHENVTRLGDVTLLELGPDAQLTAMVDGLIPTLTRVKSDVESMLTALSHVHISGINVDWAQHYVGGQRVDVPTYAFDHQAFWPETSGKPDVRSAGLGAVEHPLLGAAVELAGGAGYLFTARLSRRSWLADHTVHGAVLVPGAALVELALRAADEVGLDRVEELTLAAPLVLPERGGVQVQLIVGAEKDGRRSITVYSRPEEAADEPWTEHASGVLGSGAVVAEVGEWPPRAKAIDVGDAYERFAESGFEYGPAFRGLRAAWRDGDTVFAEVALPDGVATGGFGLHPALLDAALHRRCWSTRARACRSRGKACLCTPPERASSGSS</sequence>
<dbReference type="CDD" id="cd00833">
    <property type="entry name" value="PKS"/>
    <property type="match status" value="1"/>
</dbReference>
<dbReference type="KEGG" id="led:BBK82_47055"/>
<accession>A0A1B2HXD9</accession>
<feature type="region of interest" description="Disordered" evidence="8">
    <location>
        <begin position="952"/>
        <end position="984"/>
    </location>
</feature>